<feature type="compositionally biased region" description="Polar residues" evidence="1">
    <location>
        <begin position="8"/>
        <end position="17"/>
    </location>
</feature>
<dbReference type="InterPro" id="IPR019546">
    <property type="entry name" value="TAT_signal_bac_arc"/>
</dbReference>
<dbReference type="AlphaFoldDB" id="A0A5B9MFH9"/>
<sequence>MPERTLQERQNSCSSPSVGRGRSIQRRSFLGAIGAGGGAAVLPGGSQAMAGPFSKADVSDHLVPADKKLSAEWLASLTNRGQAEVFSGEQLDDREITTKIQRDARRIIVHFSQGLDITAGQTLLLEL</sequence>
<proteinExistence type="predicted"/>
<accession>A0A5B9MFH9</accession>
<organism evidence="2 3">
    <name type="scientific">Stieleria maiorica</name>
    <dbReference type="NCBI Taxonomy" id="2795974"/>
    <lineage>
        <taxon>Bacteria</taxon>
        <taxon>Pseudomonadati</taxon>
        <taxon>Planctomycetota</taxon>
        <taxon>Planctomycetia</taxon>
        <taxon>Pirellulales</taxon>
        <taxon>Pirellulaceae</taxon>
        <taxon>Stieleria</taxon>
    </lineage>
</organism>
<gene>
    <name evidence="2" type="ORF">Mal15_23770</name>
</gene>
<dbReference type="Proteomes" id="UP000321353">
    <property type="component" value="Chromosome"/>
</dbReference>
<evidence type="ECO:0000313" key="3">
    <source>
        <dbReference type="Proteomes" id="UP000321353"/>
    </source>
</evidence>
<dbReference type="EMBL" id="CP036264">
    <property type="protein sequence ID" value="QEF98325.1"/>
    <property type="molecule type" value="Genomic_DNA"/>
</dbReference>
<dbReference type="InterPro" id="IPR006311">
    <property type="entry name" value="TAT_signal"/>
</dbReference>
<dbReference type="KEGG" id="smam:Mal15_23770"/>
<evidence type="ECO:0000313" key="2">
    <source>
        <dbReference type="EMBL" id="QEF98325.1"/>
    </source>
</evidence>
<dbReference type="RefSeq" id="WP_147867869.1">
    <property type="nucleotide sequence ID" value="NZ_CP036264.1"/>
</dbReference>
<evidence type="ECO:0008006" key="4">
    <source>
        <dbReference type="Google" id="ProtNLM"/>
    </source>
</evidence>
<dbReference type="PROSITE" id="PS51318">
    <property type="entry name" value="TAT"/>
    <property type="match status" value="1"/>
</dbReference>
<protein>
    <recommendedName>
        <fullName evidence="4">Twin-arginine translocation signal domain-containing protein</fullName>
    </recommendedName>
</protein>
<reference evidence="2 3" key="1">
    <citation type="submission" date="2019-02" db="EMBL/GenBank/DDBJ databases">
        <title>Planctomycetal bacteria perform biofilm scaping via a novel small molecule.</title>
        <authorList>
            <person name="Jeske O."/>
            <person name="Boedeker C."/>
            <person name="Wiegand S."/>
            <person name="Breitling P."/>
            <person name="Kallscheuer N."/>
            <person name="Jogler M."/>
            <person name="Rohde M."/>
            <person name="Petersen J."/>
            <person name="Medema M.H."/>
            <person name="Surup F."/>
            <person name="Jogler C."/>
        </authorList>
    </citation>
    <scope>NUCLEOTIDE SEQUENCE [LARGE SCALE GENOMIC DNA]</scope>
    <source>
        <strain evidence="2 3">Mal15</strain>
    </source>
</reference>
<keyword evidence="3" id="KW-1185">Reference proteome</keyword>
<feature type="region of interest" description="Disordered" evidence="1">
    <location>
        <begin position="1"/>
        <end position="22"/>
    </location>
</feature>
<name>A0A5B9MFH9_9BACT</name>
<evidence type="ECO:0000256" key="1">
    <source>
        <dbReference type="SAM" id="MobiDB-lite"/>
    </source>
</evidence>
<dbReference type="NCBIfam" id="TIGR01409">
    <property type="entry name" value="TAT_signal_seq"/>
    <property type="match status" value="1"/>
</dbReference>